<evidence type="ECO:0000313" key="2">
    <source>
        <dbReference type="Proteomes" id="UP000033918"/>
    </source>
</evidence>
<organism evidence="1 2">
    <name type="scientific">Candidatus Wolfebacteria bacterium GW2011_GWB1_41_12</name>
    <dbReference type="NCBI Taxonomy" id="1619006"/>
    <lineage>
        <taxon>Bacteria</taxon>
        <taxon>Candidatus Wolfeibacteriota</taxon>
    </lineage>
</organism>
<gene>
    <name evidence="1" type="ORF">UU38_C0003G0205</name>
</gene>
<dbReference type="AlphaFoldDB" id="A0A0G0UJF8"/>
<accession>A0A0G0UJF8</accession>
<comment type="caution">
    <text evidence="1">The sequence shown here is derived from an EMBL/GenBank/DDBJ whole genome shotgun (WGS) entry which is preliminary data.</text>
</comment>
<protein>
    <submittedName>
        <fullName evidence="1">Uncharacterized protein</fullName>
    </submittedName>
</protein>
<dbReference type="EMBL" id="LCAK01000003">
    <property type="protein sequence ID" value="KKR88953.1"/>
    <property type="molecule type" value="Genomic_DNA"/>
</dbReference>
<dbReference type="Proteomes" id="UP000033918">
    <property type="component" value="Unassembled WGS sequence"/>
</dbReference>
<proteinExistence type="predicted"/>
<evidence type="ECO:0000313" key="1">
    <source>
        <dbReference type="EMBL" id="KKR88953.1"/>
    </source>
</evidence>
<sequence>MVERCPDKTEVIGSIPMPPTSRAISSVVERFIDIEKVGGSIPPSRTKVDITLNNIYYLSL</sequence>
<name>A0A0G0UJF8_9BACT</name>
<reference evidence="1 2" key="1">
    <citation type="journal article" date="2015" name="Nature">
        <title>rRNA introns, odd ribosomes, and small enigmatic genomes across a large radiation of phyla.</title>
        <authorList>
            <person name="Brown C.T."/>
            <person name="Hug L.A."/>
            <person name="Thomas B.C."/>
            <person name="Sharon I."/>
            <person name="Castelle C.J."/>
            <person name="Singh A."/>
            <person name="Wilkins M.J."/>
            <person name="Williams K.H."/>
            <person name="Banfield J.F."/>
        </authorList>
    </citation>
    <scope>NUCLEOTIDE SEQUENCE [LARGE SCALE GENOMIC DNA]</scope>
</reference>
<dbReference type="AntiFam" id="ANF00010">
    <property type="entry name" value="tRNA translation"/>
</dbReference>